<evidence type="ECO:0000256" key="1">
    <source>
        <dbReference type="SAM" id="MobiDB-lite"/>
    </source>
</evidence>
<feature type="region of interest" description="Disordered" evidence="1">
    <location>
        <begin position="1"/>
        <end position="63"/>
    </location>
</feature>
<evidence type="ECO:0000313" key="2">
    <source>
        <dbReference type="EMBL" id="THX01651.1"/>
    </source>
</evidence>
<accession>A0A4S9C502</accession>
<name>A0A4S9C502_AURPU</name>
<sequence length="63" mass="6788">MFAASTHAERIEQTPSGLLERGFSRPGYAGLVPERFGDAASFQPAVKAPAEEGQNPTEQQVEK</sequence>
<feature type="compositionally biased region" description="Polar residues" evidence="1">
    <location>
        <begin position="54"/>
        <end position="63"/>
    </location>
</feature>
<dbReference type="AlphaFoldDB" id="A0A4S9C502"/>
<dbReference type="EMBL" id="QZAS01000046">
    <property type="protein sequence ID" value="THX01651.1"/>
    <property type="molecule type" value="Genomic_DNA"/>
</dbReference>
<proteinExistence type="predicted"/>
<comment type="caution">
    <text evidence="2">The sequence shown here is derived from an EMBL/GenBank/DDBJ whole genome shotgun (WGS) entry which is preliminary data.</text>
</comment>
<organism evidence="2">
    <name type="scientific">Aureobasidium pullulans</name>
    <name type="common">Black yeast</name>
    <name type="synonym">Pullularia pullulans</name>
    <dbReference type="NCBI Taxonomy" id="5580"/>
    <lineage>
        <taxon>Eukaryota</taxon>
        <taxon>Fungi</taxon>
        <taxon>Dikarya</taxon>
        <taxon>Ascomycota</taxon>
        <taxon>Pezizomycotina</taxon>
        <taxon>Dothideomycetes</taxon>
        <taxon>Dothideomycetidae</taxon>
        <taxon>Dothideales</taxon>
        <taxon>Saccotheciaceae</taxon>
        <taxon>Aureobasidium</taxon>
    </lineage>
</organism>
<reference evidence="2" key="1">
    <citation type="submission" date="2018-10" db="EMBL/GenBank/DDBJ databases">
        <title>Fifty Aureobasidium pullulans genomes reveal a recombining polyextremotolerant generalist.</title>
        <authorList>
            <person name="Gostincar C."/>
            <person name="Turk M."/>
            <person name="Zajc J."/>
            <person name="Gunde-Cimerman N."/>
        </authorList>
    </citation>
    <scope>NUCLEOTIDE SEQUENCE [LARGE SCALE GENOMIC DNA]</scope>
    <source>
        <strain evidence="2">EXF-10085</strain>
    </source>
</reference>
<protein>
    <submittedName>
        <fullName evidence="2">Uncharacterized protein</fullName>
    </submittedName>
</protein>
<gene>
    <name evidence="2" type="ORF">D6D13_08817</name>
</gene>